<feature type="transmembrane region" description="Helical" evidence="6">
    <location>
        <begin position="78"/>
        <end position="104"/>
    </location>
</feature>
<evidence type="ECO:0000256" key="4">
    <source>
        <dbReference type="ARBA" id="ARBA00022989"/>
    </source>
</evidence>
<evidence type="ECO:0000256" key="1">
    <source>
        <dbReference type="ARBA" id="ARBA00004651"/>
    </source>
</evidence>
<keyword evidence="4 6" id="KW-1133">Transmembrane helix</keyword>
<feature type="transmembrane region" description="Helical" evidence="6">
    <location>
        <begin position="365"/>
        <end position="382"/>
    </location>
</feature>
<evidence type="ECO:0000256" key="3">
    <source>
        <dbReference type="ARBA" id="ARBA00022692"/>
    </source>
</evidence>
<feature type="transmembrane region" description="Helical" evidence="6">
    <location>
        <begin position="447"/>
        <end position="468"/>
    </location>
</feature>
<sequence length="470" mass="51244">MESAKKKLKKFSMPDTLIIVAAVVLVMAILSWVIPSGTYDYQDQDVNGRIRSVAINGTYHEIDKSEVLPTGFLGLFSAFYRGCVDAADIIFVILCCCGTFGVMVKTGAFHSGIGTLLKRLGNKGLILVPILMIIFGLGGSIFGMASEFYGFYPLIIGLGIAMGYDAMFGFAVIACGEFVGFMGATLNPYTVGVAQNVSQVELYSGTWYRAICLVVFMTIAIVYVIRYAKKLSRDPKTSVVYGEKSIHEFAEGDLDSYEFTTSDLLVILDIVAILIILMFGLMKWGWDYPQLCGLFLIMSMVAAGIKKWSPNKWCAEFIDSAKTVVWGCILTGVAKGIVIVMNDAMIMDTVIFHLSNLLINAPSGISAQLMLIVQTLINFFIPSGSGQAVATMPIMAQLADIIGVSRQTAVLAFQFGDGLSNIFWPTADIVIICGLAGIKLEKWYKWFAPLFLMLLAAQMIMLGIAVMIGY</sequence>
<evidence type="ECO:0000256" key="2">
    <source>
        <dbReference type="ARBA" id="ARBA00022475"/>
    </source>
</evidence>
<feature type="transmembrane region" description="Helical" evidence="6">
    <location>
        <begin position="151"/>
        <end position="171"/>
    </location>
</feature>
<organism evidence="7 8">
    <name type="scientific">Sedimentibacter acidaminivorans</name>
    <dbReference type="NCBI Taxonomy" id="913099"/>
    <lineage>
        <taxon>Bacteria</taxon>
        <taxon>Bacillati</taxon>
        <taxon>Bacillota</taxon>
        <taxon>Tissierellia</taxon>
        <taxon>Sedimentibacter</taxon>
    </lineage>
</organism>
<dbReference type="EMBL" id="JAGGKS010000001">
    <property type="protein sequence ID" value="MBP1924280.1"/>
    <property type="molecule type" value="Genomic_DNA"/>
</dbReference>
<evidence type="ECO:0000256" key="6">
    <source>
        <dbReference type="SAM" id="Phobius"/>
    </source>
</evidence>
<feature type="transmembrane region" description="Helical" evidence="6">
    <location>
        <begin position="125"/>
        <end position="145"/>
    </location>
</feature>
<dbReference type="RefSeq" id="WP_209510057.1">
    <property type="nucleotide sequence ID" value="NZ_JAGGKS010000001.1"/>
</dbReference>
<evidence type="ECO:0000313" key="8">
    <source>
        <dbReference type="Proteomes" id="UP001519342"/>
    </source>
</evidence>
<dbReference type="PANTHER" id="PTHR43652">
    <property type="entry name" value="BASIC AMINO ACID ANTIPORTER YFCC-RELATED"/>
    <property type="match status" value="1"/>
</dbReference>
<feature type="transmembrane region" description="Helical" evidence="6">
    <location>
        <begin position="178"/>
        <end position="195"/>
    </location>
</feature>
<feature type="transmembrane region" description="Helical" evidence="6">
    <location>
        <begin position="207"/>
        <end position="228"/>
    </location>
</feature>
<keyword evidence="3 6" id="KW-0812">Transmembrane</keyword>
<dbReference type="Proteomes" id="UP001519342">
    <property type="component" value="Unassembled WGS sequence"/>
</dbReference>
<keyword evidence="8" id="KW-1185">Reference proteome</keyword>
<feature type="transmembrane region" description="Helical" evidence="6">
    <location>
        <begin position="264"/>
        <end position="282"/>
    </location>
</feature>
<feature type="transmembrane region" description="Helical" evidence="6">
    <location>
        <begin position="288"/>
        <end position="305"/>
    </location>
</feature>
<reference evidence="7 8" key="1">
    <citation type="submission" date="2021-03" db="EMBL/GenBank/DDBJ databases">
        <title>Genomic Encyclopedia of Type Strains, Phase IV (KMG-IV): sequencing the most valuable type-strain genomes for metagenomic binning, comparative biology and taxonomic classification.</title>
        <authorList>
            <person name="Goeker M."/>
        </authorList>
    </citation>
    <scope>NUCLEOTIDE SEQUENCE [LARGE SCALE GENOMIC DNA]</scope>
    <source>
        <strain evidence="7 8">DSM 24004</strain>
    </source>
</reference>
<protein>
    <submittedName>
        <fullName evidence="7">Ion transporter superfamily protein YfcC</fullName>
    </submittedName>
</protein>
<accession>A0ABS4G9B1</accession>
<gene>
    <name evidence="7" type="ORF">J2Z76_000133</name>
</gene>
<dbReference type="PANTHER" id="PTHR43652:SF6">
    <property type="entry name" value="ARGININE REPRESSOR"/>
    <property type="match status" value="1"/>
</dbReference>
<evidence type="ECO:0000256" key="5">
    <source>
        <dbReference type="ARBA" id="ARBA00023136"/>
    </source>
</evidence>
<comment type="subcellular location">
    <subcellularLocation>
        <location evidence="1">Cell membrane</location>
        <topology evidence="1">Multi-pass membrane protein</topology>
    </subcellularLocation>
</comment>
<name>A0ABS4G9B1_9FIRM</name>
<dbReference type="InterPro" id="IPR018385">
    <property type="entry name" value="C4_dicarb_anaerob_car-like"/>
</dbReference>
<feature type="transmembrane region" description="Helical" evidence="6">
    <location>
        <begin position="325"/>
        <end position="345"/>
    </location>
</feature>
<proteinExistence type="predicted"/>
<keyword evidence="5 6" id="KW-0472">Membrane</keyword>
<comment type="caution">
    <text evidence="7">The sequence shown here is derived from an EMBL/GenBank/DDBJ whole genome shotgun (WGS) entry which is preliminary data.</text>
</comment>
<keyword evidence="2" id="KW-1003">Cell membrane</keyword>
<dbReference type="InterPro" id="IPR051679">
    <property type="entry name" value="DASS-Related_Transporters"/>
</dbReference>
<feature type="transmembrane region" description="Helical" evidence="6">
    <location>
        <begin position="12"/>
        <end position="34"/>
    </location>
</feature>
<dbReference type="Pfam" id="PF03606">
    <property type="entry name" value="DcuC"/>
    <property type="match status" value="1"/>
</dbReference>
<evidence type="ECO:0000313" key="7">
    <source>
        <dbReference type="EMBL" id="MBP1924280.1"/>
    </source>
</evidence>